<dbReference type="SUPFAM" id="SSF52058">
    <property type="entry name" value="L domain-like"/>
    <property type="match status" value="1"/>
</dbReference>
<name>A0A2P5EVH7_TREOI</name>
<dbReference type="Proteomes" id="UP000237000">
    <property type="component" value="Unassembled WGS sequence"/>
</dbReference>
<dbReference type="EMBL" id="JXTC01000093">
    <property type="protein sequence ID" value="PON89515.1"/>
    <property type="molecule type" value="Genomic_DNA"/>
</dbReference>
<sequence length="236" mass="25693">MTNLSELYLDQVNLSSLLPQSLSNLSSLTHLSLKDCNLQGEFPSTIFQLPTIQVIDLTRNGDLTGFLPEFHSSSNLKSLILYSTSFSGTLPSSIGNLKSLSILNLGFCNFVGNMPSSIGNLSQLTSLDVQFNNLTGQLPPTLGNLSQLTDLSLMYNKFSGKLPSTLGNLAKLIYLYLDTVGISGELPSTLGNLRQLEIIKLSNMVIRQRMSYLDNPTNWIKGDSNPKCVGGGLRTQ</sequence>
<keyword evidence="11" id="KW-1185">Reference proteome</keyword>
<feature type="domain" description="Disease resistance R13L4/SHOC-2-like LRR" evidence="9">
    <location>
        <begin position="67"/>
        <end position="154"/>
    </location>
</feature>
<organism evidence="10 11">
    <name type="scientific">Trema orientale</name>
    <name type="common">Charcoal tree</name>
    <name type="synonym">Celtis orientalis</name>
    <dbReference type="NCBI Taxonomy" id="63057"/>
    <lineage>
        <taxon>Eukaryota</taxon>
        <taxon>Viridiplantae</taxon>
        <taxon>Streptophyta</taxon>
        <taxon>Embryophyta</taxon>
        <taxon>Tracheophyta</taxon>
        <taxon>Spermatophyta</taxon>
        <taxon>Magnoliopsida</taxon>
        <taxon>eudicotyledons</taxon>
        <taxon>Gunneridae</taxon>
        <taxon>Pentapetalae</taxon>
        <taxon>rosids</taxon>
        <taxon>fabids</taxon>
        <taxon>Rosales</taxon>
        <taxon>Cannabaceae</taxon>
        <taxon>Trema</taxon>
    </lineage>
</organism>
<accession>A0A2P5EVH7</accession>
<dbReference type="InterPro" id="IPR001611">
    <property type="entry name" value="Leu-rich_rpt"/>
</dbReference>
<dbReference type="OrthoDB" id="1744379at2759"/>
<evidence type="ECO:0000313" key="11">
    <source>
        <dbReference type="Proteomes" id="UP000237000"/>
    </source>
</evidence>
<dbReference type="Gene3D" id="3.80.10.10">
    <property type="entry name" value="Ribonuclease Inhibitor"/>
    <property type="match status" value="1"/>
</dbReference>
<dbReference type="InterPro" id="IPR032675">
    <property type="entry name" value="LRR_dom_sf"/>
</dbReference>
<protein>
    <submittedName>
        <fullName evidence="10">LRR domain containing protein</fullName>
    </submittedName>
</protein>
<keyword evidence="7" id="KW-0472">Membrane</keyword>
<evidence type="ECO:0000256" key="8">
    <source>
        <dbReference type="ARBA" id="ARBA00023180"/>
    </source>
</evidence>
<evidence type="ECO:0000256" key="3">
    <source>
        <dbReference type="ARBA" id="ARBA00022692"/>
    </source>
</evidence>
<dbReference type="AlphaFoldDB" id="A0A2P5EVH7"/>
<evidence type="ECO:0000256" key="5">
    <source>
        <dbReference type="ARBA" id="ARBA00022737"/>
    </source>
</evidence>
<dbReference type="InParanoid" id="A0A2P5EVH7"/>
<dbReference type="Pfam" id="PF00560">
    <property type="entry name" value="LRR_1"/>
    <property type="match status" value="1"/>
</dbReference>
<keyword evidence="8" id="KW-0325">Glycoprotein</keyword>
<evidence type="ECO:0000256" key="7">
    <source>
        <dbReference type="ARBA" id="ARBA00023136"/>
    </source>
</evidence>
<proteinExistence type="predicted"/>
<comment type="caution">
    <text evidence="10">The sequence shown here is derived from an EMBL/GenBank/DDBJ whole genome shotgun (WGS) entry which is preliminary data.</text>
</comment>
<dbReference type="PANTHER" id="PTHR48057:SF29">
    <property type="entry name" value="OS02G0609900 PROTEIN"/>
    <property type="match status" value="1"/>
</dbReference>
<evidence type="ECO:0000259" key="9">
    <source>
        <dbReference type="Pfam" id="PF23598"/>
    </source>
</evidence>
<evidence type="ECO:0000256" key="2">
    <source>
        <dbReference type="ARBA" id="ARBA00022614"/>
    </source>
</evidence>
<keyword evidence="2" id="KW-0433">Leucine-rich repeat</keyword>
<evidence type="ECO:0000256" key="1">
    <source>
        <dbReference type="ARBA" id="ARBA00004167"/>
    </source>
</evidence>
<dbReference type="Pfam" id="PF23598">
    <property type="entry name" value="LRR_14"/>
    <property type="match status" value="1"/>
</dbReference>
<reference evidence="11" key="1">
    <citation type="submission" date="2016-06" db="EMBL/GenBank/DDBJ databases">
        <title>Parallel loss of symbiosis genes in relatives of nitrogen-fixing non-legume Parasponia.</title>
        <authorList>
            <person name="Van Velzen R."/>
            <person name="Holmer R."/>
            <person name="Bu F."/>
            <person name="Rutten L."/>
            <person name="Van Zeijl A."/>
            <person name="Liu W."/>
            <person name="Santuari L."/>
            <person name="Cao Q."/>
            <person name="Sharma T."/>
            <person name="Shen D."/>
            <person name="Roswanjaya Y."/>
            <person name="Wardhani T."/>
            <person name="Kalhor M.S."/>
            <person name="Jansen J."/>
            <person name="Van den Hoogen J."/>
            <person name="Gungor B."/>
            <person name="Hartog M."/>
            <person name="Hontelez J."/>
            <person name="Verver J."/>
            <person name="Yang W.-C."/>
            <person name="Schijlen E."/>
            <person name="Repin R."/>
            <person name="Schilthuizen M."/>
            <person name="Schranz E."/>
            <person name="Heidstra R."/>
            <person name="Miyata K."/>
            <person name="Fedorova E."/>
            <person name="Kohlen W."/>
            <person name="Bisseling T."/>
            <person name="Smit S."/>
            <person name="Geurts R."/>
        </authorList>
    </citation>
    <scope>NUCLEOTIDE SEQUENCE [LARGE SCALE GENOMIC DNA]</scope>
    <source>
        <strain evidence="11">cv. RG33-2</strain>
    </source>
</reference>
<keyword evidence="4" id="KW-0732">Signal</keyword>
<dbReference type="PANTHER" id="PTHR48057">
    <property type="entry name" value="LEUCINE-RICH REPEAT SERINE/THREONINE-PROTEIN KINASE 1"/>
    <property type="match status" value="1"/>
</dbReference>
<keyword evidence="3" id="KW-0812">Transmembrane</keyword>
<dbReference type="GO" id="GO:0006952">
    <property type="term" value="P:defense response"/>
    <property type="evidence" value="ECO:0007669"/>
    <property type="project" value="UniProtKB-ARBA"/>
</dbReference>
<dbReference type="InterPro" id="IPR052595">
    <property type="entry name" value="LRRC69/RLP"/>
</dbReference>
<dbReference type="GO" id="GO:0009791">
    <property type="term" value="P:post-embryonic development"/>
    <property type="evidence" value="ECO:0007669"/>
    <property type="project" value="UniProtKB-ARBA"/>
</dbReference>
<evidence type="ECO:0000256" key="6">
    <source>
        <dbReference type="ARBA" id="ARBA00022989"/>
    </source>
</evidence>
<dbReference type="InterPro" id="IPR055414">
    <property type="entry name" value="LRR_R13L4/SHOC2-like"/>
</dbReference>
<dbReference type="STRING" id="63057.A0A2P5EVH7"/>
<gene>
    <name evidence="10" type="ORF">TorRG33x02_146590</name>
</gene>
<dbReference type="FunFam" id="3.80.10.10:FF:000453">
    <property type="entry name" value="Leucine-rich receptor-like protein kinase family protein"/>
    <property type="match status" value="1"/>
</dbReference>
<dbReference type="GO" id="GO:0051707">
    <property type="term" value="P:response to other organism"/>
    <property type="evidence" value="ECO:0007669"/>
    <property type="project" value="UniProtKB-ARBA"/>
</dbReference>
<keyword evidence="6" id="KW-1133">Transmembrane helix</keyword>
<dbReference type="GO" id="GO:0016020">
    <property type="term" value="C:membrane"/>
    <property type="evidence" value="ECO:0007669"/>
    <property type="project" value="UniProtKB-SubCell"/>
</dbReference>
<comment type="subcellular location">
    <subcellularLocation>
        <location evidence="1">Membrane</location>
        <topology evidence="1">Single-pass membrane protein</topology>
    </subcellularLocation>
</comment>
<evidence type="ECO:0000313" key="10">
    <source>
        <dbReference type="EMBL" id="PON89515.1"/>
    </source>
</evidence>
<keyword evidence="5" id="KW-0677">Repeat</keyword>
<evidence type="ECO:0000256" key="4">
    <source>
        <dbReference type="ARBA" id="ARBA00022729"/>
    </source>
</evidence>